<comment type="caution">
    <text evidence="1">The sequence shown here is derived from an EMBL/GenBank/DDBJ whole genome shotgun (WGS) entry which is preliminary data.</text>
</comment>
<accession>A0A1R2BU89</accession>
<keyword evidence="2" id="KW-1185">Reference proteome</keyword>
<proteinExistence type="predicted"/>
<evidence type="ECO:0000313" key="1">
    <source>
        <dbReference type="EMBL" id="OMJ80382.1"/>
    </source>
</evidence>
<name>A0A1R2BU89_9CILI</name>
<dbReference type="Proteomes" id="UP000187209">
    <property type="component" value="Unassembled WGS sequence"/>
</dbReference>
<gene>
    <name evidence="1" type="ORF">SteCoe_19376</name>
</gene>
<evidence type="ECO:0000313" key="2">
    <source>
        <dbReference type="Proteomes" id="UP000187209"/>
    </source>
</evidence>
<dbReference type="InterPro" id="IPR009050">
    <property type="entry name" value="Globin-like_sf"/>
</dbReference>
<sequence>MLKNTASEIIEFKKVLKEYTCTIKKAKAQQNLKNFHHNYKEAIKRKLDKSQEKHCNKISNIIKPSLFSIHSFDIFLSLYNNKNLEPSMKVIPTLYYNFDIQFFIRNEEKPKWTIGESAKNTFLASLPITDEKPICIFKPFNGKNKLFNALSCLETFMTQNDKEPGLYQHFIQTIGRSSSILLVHTKENTSNKYHIIKNKLEIPKINKPKEETHESIDESVNNDNSLKLFIKDCIFKYEKSIARQSTFGFAKEMNQLTNLETVEQSPNKSFSNLIERIKSSVGSDERETSELWLNENLNDKYTVNLKDSRSLIPYNVKIVIPEIESMVRWLKYIINKEIRKQFGNFLDEAELVFIKDPSLSWMLLKVKAIKCLQPQDYELHHNPSLEIPDSRNYSPLLNLSSFISTDIKPLIEKNTTKNKHHIRIRSIENLKAISSFQHHKKSKSINIEDNASSCINLAAQKCDILRYNARISQKPSKKLSEKYLATGFWKDFSVNFYRIILKTDISYYYAKFSNENFHAMSRATFRVFCCDVNSKFTKSLSERHKQYNISKKDYELFTTTFIKVVASYGIDEEDLKLIHTSFESVKQYIINES</sequence>
<reference evidence="1 2" key="1">
    <citation type="submission" date="2016-11" db="EMBL/GenBank/DDBJ databases">
        <title>The macronuclear genome of Stentor coeruleus: a giant cell with tiny introns.</title>
        <authorList>
            <person name="Slabodnick M."/>
            <person name="Ruby J.G."/>
            <person name="Reiff S.B."/>
            <person name="Swart E.C."/>
            <person name="Gosai S."/>
            <person name="Prabakaran S."/>
            <person name="Witkowska E."/>
            <person name="Larue G.E."/>
            <person name="Fisher S."/>
            <person name="Freeman R.M."/>
            <person name="Gunawardena J."/>
            <person name="Chu W."/>
            <person name="Stover N.A."/>
            <person name="Gregory B.D."/>
            <person name="Nowacki M."/>
            <person name="Derisi J."/>
            <person name="Roy S.W."/>
            <person name="Marshall W.F."/>
            <person name="Sood P."/>
        </authorList>
    </citation>
    <scope>NUCLEOTIDE SEQUENCE [LARGE SCALE GENOMIC DNA]</scope>
    <source>
        <strain evidence="1">WM001</strain>
    </source>
</reference>
<dbReference type="EMBL" id="MPUH01000426">
    <property type="protein sequence ID" value="OMJ80382.1"/>
    <property type="molecule type" value="Genomic_DNA"/>
</dbReference>
<protein>
    <submittedName>
        <fullName evidence="1">Uncharacterized protein</fullName>
    </submittedName>
</protein>
<organism evidence="1 2">
    <name type="scientific">Stentor coeruleus</name>
    <dbReference type="NCBI Taxonomy" id="5963"/>
    <lineage>
        <taxon>Eukaryota</taxon>
        <taxon>Sar</taxon>
        <taxon>Alveolata</taxon>
        <taxon>Ciliophora</taxon>
        <taxon>Postciliodesmatophora</taxon>
        <taxon>Heterotrichea</taxon>
        <taxon>Heterotrichida</taxon>
        <taxon>Stentoridae</taxon>
        <taxon>Stentor</taxon>
    </lineage>
</organism>
<dbReference type="AlphaFoldDB" id="A0A1R2BU89"/>
<dbReference type="SUPFAM" id="SSF46458">
    <property type="entry name" value="Globin-like"/>
    <property type="match status" value="1"/>
</dbReference>